<dbReference type="InterPro" id="IPR027417">
    <property type="entry name" value="P-loop_NTPase"/>
</dbReference>
<protein>
    <submittedName>
        <fullName evidence="1">ATP-binding protein</fullName>
    </submittedName>
</protein>
<organism evidence="1 2">
    <name type="scientific">Anabaena sphaerica FACHB-251</name>
    <dbReference type="NCBI Taxonomy" id="2692883"/>
    <lineage>
        <taxon>Bacteria</taxon>
        <taxon>Bacillati</taxon>
        <taxon>Cyanobacteriota</taxon>
        <taxon>Cyanophyceae</taxon>
        <taxon>Nostocales</taxon>
        <taxon>Nostocaceae</taxon>
        <taxon>Anabaena</taxon>
    </lineage>
</organism>
<accession>A0A927A416</accession>
<dbReference type="PANTHER" id="PTHR30121">
    <property type="entry name" value="UNCHARACTERIZED PROTEIN YJGR-RELATED"/>
    <property type="match status" value="1"/>
</dbReference>
<gene>
    <name evidence="1" type="ORF">H6G06_25950</name>
</gene>
<dbReference type="PANTHER" id="PTHR30121:SF6">
    <property type="entry name" value="SLR6007 PROTEIN"/>
    <property type="match status" value="1"/>
</dbReference>
<reference evidence="2" key="1">
    <citation type="journal article" date="2020" name="ISME J.">
        <title>Comparative genomics reveals insights into cyanobacterial evolution and habitat adaptation.</title>
        <authorList>
            <person name="Chen M.Y."/>
            <person name="Teng W.K."/>
            <person name="Zhao L."/>
            <person name="Hu C.X."/>
            <person name="Zhou Y.K."/>
            <person name="Han B.P."/>
            <person name="Song L.R."/>
            <person name="Shu W.S."/>
        </authorList>
    </citation>
    <scope>NUCLEOTIDE SEQUENCE [LARGE SCALE GENOMIC DNA]</scope>
    <source>
        <strain evidence="2">FACHB-251</strain>
    </source>
</reference>
<keyword evidence="1" id="KW-0547">Nucleotide-binding</keyword>
<comment type="caution">
    <text evidence="1">The sequence shown here is derived from an EMBL/GenBank/DDBJ whole genome shotgun (WGS) entry which is preliminary data.</text>
</comment>
<dbReference type="AlphaFoldDB" id="A0A927A416"/>
<dbReference type="Gene3D" id="3.40.50.300">
    <property type="entry name" value="P-loop containing nucleotide triphosphate hydrolases"/>
    <property type="match status" value="1"/>
</dbReference>
<dbReference type="EMBL" id="JACJQU010000032">
    <property type="protein sequence ID" value="MBD2296826.1"/>
    <property type="molecule type" value="Genomic_DNA"/>
</dbReference>
<dbReference type="GO" id="GO:0005524">
    <property type="term" value="F:ATP binding"/>
    <property type="evidence" value="ECO:0007669"/>
    <property type="project" value="UniProtKB-KW"/>
</dbReference>
<name>A0A927A416_9NOST</name>
<proteinExistence type="predicted"/>
<dbReference type="RefSeq" id="WP_190564945.1">
    <property type="nucleotide sequence ID" value="NZ_JACJQU010000032.1"/>
</dbReference>
<evidence type="ECO:0000313" key="2">
    <source>
        <dbReference type="Proteomes" id="UP000662185"/>
    </source>
</evidence>
<evidence type="ECO:0000313" key="1">
    <source>
        <dbReference type="EMBL" id="MBD2296826.1"/>
    </source>
</evidence>
<dbReference type="InterPro" id="IPR051162">
    <property type="entry name" value="T4SS_component"/>
</dbReference>
<sequence length="596" mass="67571">MTSSEAIGYVLGTQEATPLEFWIAVDSQKVLRLDDVIEVETHRPDNNRKVHFYGVVDYVRTQYEGAQFDTDTLLVAKKGTLPVNISYTAHVQVTRIEPEEYLPPQPGDPVKLAVDKQLASALYFDSMDTPIPAGIMNNGNAAYFNYSFINGEKGAHVNISGVSGVATKTSYALFLLYSIFNSPVLGSYKANTKALIFNVKGEDLFFLDKLNQIYGDSISDQNKNKYENLNKNKYEILKLPIQPFKSTSFRAAPKKDSRTIDADLEQRYEGISVYLWSIRELCRERLFRFLFTGEDLDRGNLSYLVTTVEERLARLAEENDDSDKKRRRKIQAHLEVEAFGEDSKTQIKTFRDLIDFLEDKLLNDEDREENRRWLGRNASATAEAMIRRLYGISSEVSHLIRGDLSPDEVAKYQLNPLASDAQLTVTDIHKLTARAQKFVVGVLLQKLFFEKEKQGREPVIFIVLDELNKYAPRDGRSPIKDLLVDIAERGRSLGIILIGAQQTASEVERRVVGQAAIRVVGRLDSAEAERPEYNFLTGSCRKRALFLKSGTMFVHQPEVPAPILVNFPFPTYATRKEEVFLSPAEIADIEADFDRF</sequence>
<keyword evidence="2" id="KW-1185">Reference proteome</keyword>
<dbReference type="SUPFAM" id="SSF52540">
    <property type="entry name" value="P-loop containing nucleoside triphosphate hydrolases"/>
    <property type="match status" value="1"/>
</dbReference>
<dbReference type="Proteomes" id="UP000662185">
    <property type="component" value="Unassembled WGS sequence"/>
</dbReference>
<keyword evidence="1" id="KW-0067">ATP-binding</keyword>